<dbReference type="InterPro" id="IPR043205">
    <property type="entry name" value="CYB561/CYBRD1-like"/>
</dbReference>
<keyword evidence="9" id="KW-0408">Iron</keyword>
<evidence type="ECO:0000256" key="11">
    <source>
        <dbReference type="SAM" id="Phobius"/>
    </source>
</evidence>
<dbReference type="PANTHER" id="PTHR10106:SF43">
    <property type="entry name" value="CYTOCHROME B561 FAMILY PROTEIN, EXPRESSED"/>
    <property type="match status" value="1"/>
</dbReference>
<feature type="transmembrane region" description="Helical" evidence="11">
    <location>
        <begin position="140"/>
        <end position="162"/>
    </location>
</feature>
<dbReference type="GO" id="GO:0016491">
    <property type="term" value="F:oxidoreductase activity"/>
    <property type="evidence" value="ECO:0007669"/>
    <property type="project" value="InterPro"/>
</dbReference>
<keyword evidence="3" id="KW-0813">Transport</keyword>
<dbReference type="Pfam" id="PF03188">
    <property type="entry name" value="Cytochrom_B561"/>
    <property type="match status" value="1"/>
</dbReference>
<evidence type="ECO:0000256" key="1">
    <source>
        <dbReference type="ARBA" id="ARBA00001970"/>
    </source>
</evidence>
<feature type="domain" description="Cytochrome b561" evidence="12">
    <location>
        <begin position="1"/>
        <end position="161"/>
    </location>
</feature>
<evidence type="ECO:0000313" key="14">
    <source>
        <dbReference type="Proteomes" id="UP000030645"/>
    </source>
</evidence>
<keyword evidence="14" id="KW-1185">Reference proteome</keyword>
<evidence type="ECO:0000256" key="9">
    <source>
        <dbReference type="ARBA" id="ARBA00023004"/>
    </source>
</evidence>
<protein>
    <submittedName>
        <fullName evidence="13">Putative transmembrane ascorbate ferrireductase 3</fullName>
    </submittedName>
</protein>
<dbReference type="GO" id="GO:0016020">
    <property type="term" value="C:membrane"/>
    <property type="evidence" value="ECO:0007669"/>
    <property type="project" value="UniProtKB-SubCell"/>
</dbReference>
<keyword evidence="5 11" id="KW-0812">Transmembrane</keyword>
<feature type="transmembrane region" description="Helical" evidence="11">
    <location>
        <begin position="63"/>
        <end position="86"/>
    </location>
</feature>
<dbReference type="Gene3D" id="1.20.120.1770">
    <property type="match status" value="1"/>
</dbReference>
<dbReference type="GO" id="GO:0046872">
    <property type="term" value="F:metal ion binding"/>
    <property type="evidence" value="ECO:0007669"/>
    <property type="project" value="UniProtKB-KW"/>
</dbReference>
<comment type="subcellular location">
    <subcellularLocation>
        <location evidence="2">Membrane</location>
        <topology evidence="2">Multi-pass membrane protein</topology>
    </subcellularLocation>
</comment>
<evidence type="ECO:0000256" key="7">
    <source>
        <dbReference type="ARBA" id="ARBA00022982"/>
    </source>
</evidence>
<feature type="transmembrane region" description="Helical" evidence="11">
    <location>
        <begin position="21"/>
        <end position="51"/>
    </location>
</feature>
<evidence type="ECO:0000256" key="8">
    <source>
        <dbReference type="ARBA" id="ARBA00022989"/>
    </source>
</evidence>
<gene>
    <name evidence="13" type="ORF">L484_019293</name>
</gene>
<evidence type="ECO:0000256" key="2">
    <source>
        <dbReference type="ARBA" id="ARBA00004141"/>
    </source>
</evidence>
<dbReference type="PANTHER" id="PTHR10106">
    <property type="entry name" value="CYTOCHROME B561-RELATED"/>
    <property type="match status" value="1"/>
</dbReference>
<evidence type="ECO:0000256" key="3">
    <source>
        <dbReference type="ARBA" id="ARBA00022448"/>
    </source>
</evidence>
<dbReference type="SMART" id="SM00665">
    <property type="entry name" value="B561"/>
    <property type="match status" value="1"/>
</dbReference>
<accession>W9S2C6</accession>
<evidence type="ECO:0000256" key="5">
    <source>
        <dbReference type="ARBA" id="ARBA00022692"/>
    </source>
</evidence>
<dbReference type="Proteomes" id="UP000030645">
    <property type="component" value="Unassembled WGS sequence"/>
</dbReference>
<proteinExistence type="predicted"/>
<reference evidence="14" key="1">
    <citation type="submission" date="2013-01" db="EMBL/GenBank/DDBJ databases">
        <title>Draft Genome Sequence of a Mulberry Tree, Morus notabilis C.K. Schneid.</title>
        <authorList>
            <person name="He N."/>
            <person name="Zhao S."/>
        </authorList>
    </citation>
    <scope>NUCLEOTIDE SEQUENCE</scope>
</reference>
<dbReference type="EMBL" id="KE345516">
    <property type="protein sequence ID" value="EXC05045.1"/>
    <property type="molecule type" value="Genomic_DNA"/>
</dbReference>
<dbReference type="InterPro" id="IPR006593">
    <property type="entry name" value="Cyt_b561/ferric_Rdtase_TM"/>
</dbReference>
<evidence type="ECO:0000256" key="4">
    <source>
        <dbReference type="ARBA" id="ARBA00022617"/>
    </source>
</evidence>
<organism evidence="13 14">
    <name type="scientific">Morus notabilis</name>
    <dbReference type="NCBI Taxonomy" id="981085"/>
    <lineage>
        <taxon>Eukaryota</taxon>
        <taxon>Viridiplantae</taxon>
        <taxon>Streptophyta</taxon>
        <taxon>Embryophyta</taxon>
        <taxon>Tracheophyta</taxon>
        <taxon>Spermatophyta</taxon>
        <taxon>Magnoliopsida</taxon>
        <taxon>eudicotyledons</taxon>
        <taxon>Gunneridae</taxon>
        <taxon>Pentapetalae</taxon>
        <taxon>rosids</taxon>
        <taxon>fabids</taxon>
        <taxon>Rosales</taxon>
        <taxon>Moraceae</taxon>
        <taxon>Moreae</taxon>
        <taxon>Morus</taxon>
    </lineage>
</organism>
<keyword evidence="4" id="KW-0349">Heme</keyword>
<dbReference type="eggNOG" id="KOG1619">
    <property type="taxonomic scope" value="Eukaryota"/>
</dbReference>
<sequence>MALTTAVTAKPVSIFAHLLGIILYALFMVLGPVLAAGEGLVFGILGIYVIFKFHNEIGLWNMFTLHSWLGIITICSFGLQWLLGLFTSLFPGAEKTAKATLMPWHIYAGMVIFVLAVCSTEMGLAQAFIFLGLGRSQEALIVNFTGLFIFLFAASVGLTVFLPRGD</sequence>
<keyword evidence="10 11" id="KW-0472">Membrane</keyword>
<dbReference type="PROSITE" id="PS50939">
    <property type="entry name" value="CYTOCHROME_B561"/>
    <property type="match status" value="1"/>
</dbReference>
<evidence type="ECO:0000256" key="6">
    <source>
        <dbReference type="ARBA" id="ARBA00022723"/>
    </source>
</evidence>
<comment type="cofactor">
    <cofactor evidence="1">
        <name>heme b</name>
        <dbReference type="ChEBI" id="CHEBI:60344"/>
    </cofactor>
</comment>
<evidence type="ECO:0000313" key="13">
    <source>
        <dbReference type="EMBL" id="EXC05045.1"/>
    </source>
</evidence>
<name>W9S2C6_9ROSA</name>
<keyword evidence="7" id="KW-0249">Electron transport</keyword>
<evidence type="ECO:0000259" key="12">
    <source>
        <dbReference type="PROSITE" id="PS50939"/>
    </source>
</evidence>
<feature type="transmembrane region" description="Helical" evidence="11">
    <location>
        <begin position="106"/>
        <end position="133"/>
    </location>
</feature>
<dbReference type="AlphaFoldDB" id="W9S2C6"/>
<keyword evidence="6" id="KW-0479">Metal-binding</keyword>
<evidence type="ECO:0000256" key="10">
    <source>
        <dbReference type="ARBA" id="ARBA00023136"/>
    </source>
</evidence>
<keyword evidence="8 11" id="KW-1133">Transmembrane helix</keyword>